<name>A0A087T2T4_STEMI</name>
<evidence type="ECO:0000256" key="1">
    <source>
        <dbReference type="SAM" id="MobiDB-lite"/>
    </source>
</evidence>
<dbReference type="Proteomes" id="UP000054359">
    <property type="component" value="Unassembled WGS sequence"/>
</dbReference>
<feature type="region of interest" description="Disordered" evidence="1">
    <location>
        <begin position="424"/>
        <end position="479"/>
    </location>
</feature>
<feature type="compositionally biased region" description="Basic and acidic residues" evidence="1">
    <location>
        <begin position="607"/>
        <end position="631"/>
    </location>
</feature>
<protein>
    <submittedName>
        <fullName evidence="2">Uncharacterized protein</fullName>
    </submittedName>
</protein>
<gene>
    <name evidence="2" type="ORF">X975_20552</name>
</gene>
<feature type="region of interest" description="Disordered" evidence="1">
    <location>
        <begin position="562"/>
        <end position="581"/>
    </location>
</feature>
<keyword evidence="3" id="KW-1185">Reference proteome</keyword>
<feature type="region of interest" description="Disordered" evidence="1">
    <location>
        <begin position="607"/>
        <end position="655"/>
    </location>
</feature>
<feature type="compositionally biased region" description="Polar residues" evidence="1">
    <location>
        <begin position="424"/>
        <end position="442"/>
    </location>
</feature>
<organism evidence="2 3">
    <name type="scientific">Stegodyphus mimosarum</name>
    <name type="common">African social velvet spider</name>
    <dbReference type="NCBI Taxonomy" id="407821"/>
    <lineage>
        <taxon>Eukaryota</taxon>
        <taxon>Metazoa</taxon>
        <taxon>Ecdysozoa</taxon>
        <taxon>Arthropoda</taxon>
        <taxon>Chelicerata</taxon>
        <taxon>Arachnida</taxon>
        <taxon>Araneae</taxon>
        <taxon>Araneomorphae</taxon>
        <taxon>Entelegynae</taxon>
        <taxon>Eresoidea</taxon>
        <taxon>Eresidae</taxon>
        <taxon>Stegodyphus</taxon>
    </lineage>
</organism>
<sequence>MEAEAECYHRILGIAPSQKLLSKCYKPSKLITADNENFPKVGFLPVSSSDVDDKGVPSLQANVNQTTVYGKFFENFNPDEVCEDIVKYSNPKQGDSSNLVEEKGEVGDQFKTFPSFNSGQDKEDFVASVNDFKVSEPEKLSNLFSDLAQKFNSLTNNSIKIDNIGSRVSEVAYCTKESYMNLDAYNVGEVLSDNSNSFVQNLEIGMENKIIGPSTENKVQQDLECTDISKDMLYSIIQSTQLTSVDNFMPPNDQTELSAAISDNKNTYSDSPSVVNNPLQPVIENYNGLFVNNDIAKCNNLKEQDTAWPDSTVSNKCLDKIDIPISELLKIVQTAESLPSNLIQNSISSDTADYTHNEAINSRDRMLLKNATLNYNHYDLNYSDVIDQSVHSKIPIIHEYDHKPARFCDDNISNITPDRVCNESANKTSNDIPVSDPENLSDNGADYIDVDVSTRSDEEDNPIKQPSCDEKELPKSEPKYKSRWEKIMERKTVEPESRGKGKLNEHLLKECFPVSETISGKLCKKSTKSELTNSIKKSNSLDVSKNLKRTNPEKGYQATFDKSKKLKKNKNRRPQKGYRNQKCVTNKTATFMTPSLFSPDKVVKKFDPQKEKMPDSPKITETREKLGDSHSKRFYGNRVTNRGSFLTQSSVSQPPKLKKLQYKSNSKNNTVRIKTDEFHSMVQSPEIEIISDRNKPRIRTEDKHQIAQSAETDMFRHRSVLNNPSYERVSEFSYDTKNARKPVSYPVYRRKVNYFDRVDPLYSSANPAKHIVNNAILNTPSSNFPETYLPNRPKIQEVPPVPCSLVINPLKASTQFNKEHFIEGVNMYKNSSRSDPRLQPYNSRAAPISPEIITDRLMPVFQTTQPNASPIDFGFDTPSLSNPVLVGAPLPIPATQTTQSSQQQSARLKTSRCICLPPRHMKASVGEKIFETINVLLLILEWNVDWLVQQQRNHDPPPISKLVKKVKNSYESMEDYYNTYFPLLLLETWQRIYVSWTRLHQATPYFCEITSYTVETHYINVECRTVYKSSDVDRGIFPEEGNIIVVKFATVGKG</sequence>
<feature type="compositionally biased region" description="Basic and acidic residues" evidence="1">
    <location>
        <begin position="467"/>
        <end position="479"/>
    </location>
</feature>
<dbReference type="OMA" id="FCEITSY"/>
<dbReference type="AlphaFoldDB" id="A0A087T2T4"/>
<feature type="non-terminal residue" evidence="2">
    <location>
        <position position="1054"/>
    </location>
</feature>
<feature type="compositionally biased region" description="Polar residues" evidence="1">
    <location>
        <begin position="638"/>
        <end position="653"/>
    </location>
</feature>
<dbReference type="OrthoDB" id="6437602at2759"/>
<dbReference type="EMBL" id="KK113136">
    <property type="protein sequence ID" value="KFM59423.1"/>
    <property type="molecule type" value="Genomic_DNA"/>
</dbReference>
<feature type="compositionally biased region" description="Basic residues" evidence="1">
    <location>
        <begin position="564"/>
        <end position="576"/>
    </location>
</feature>
<evidence type="ECO:0000313" key="2">
    <source>
        <dbReference type="EMBL" id="KFM59423.1"/>
    </source>
</evidence>
<reference evidence="2 3" key="1">
    <citation type="submission" date="2013-11" db="EMBL/GenBank/DDBJ databases">
        <title>Genome sequencing of Stegodyphus mimosarum.</title>
        <authorList>
            <person name="Bechsgaard J."/>
        </authorList>
    </citation>
    <scope>NUCLEOTIDE SEQUENCE [LARGE SCALE GENOMIC DNA]</scope>
</reference>
<proteinExistence type="predicted"/>
<accession>A0A087T2T4</accession>
<evidence type="ECO:0000313" key="3">
    <source>
        <dbReference type="Proteomes" id="UP000054359"/>
    </source>
</evidence>